<accession>A0ABS1VCN3</accession>
<evidence type="ECO:0000313" key="2">
    <source>
        <dbReference type="EMBL" id="MBL6459446.1"/>
    </source>
</evidence>
<dbReference type="Pfam" id="PF06568">
    <property type="entry name" value="YjiS-like"/>
    <property type="match status" value="1"/>
</dbReference>
<keyword evidence="3" id="KW-1185">Reference proteome</keyword>
<name>A0ABS1VCN3_9PROT</name>
<comment type="caution">
    <text evidence="2">The sequence shown here is derived from an EMBL/GenBank/DDBJ whole genome shotgun (WGS) entry which is preliminary data.</text>
</comment>
<organism evidence="2 3">
    <name type="scientific">Belnapia mucosa</name>
    <dbReference type="NCBI Taxonomy" id="2804532"/>
    <lineage>
        <taxon>Bacteria</taxon>
        <taxon>Pseudomonadati</taxon>
        <taxon>Pseudomonadota</taxon>
        <taxon>Alphaproteobacteria</taxon>
        <taxon>Acetobacterales</taxon>
        <taxon>Roseomonadaceae</taxon>
        <taxon>Belnapia</taxon>
    </lineage>
</organism>
<protein>
    <submittedName>
        <fullName evidence="2">DUF1127 domain-containing protein</fullName>
    </submittedName>
</protein>
<evidence type="ECO:0000313" key="3">
    <source>
        <dbReference type="Proteomes" id="UP000606490"/>
    </source>
</evidence>
<gene>
    <name evidence="2" type="ORF">JMJ55_29465</name>
</gene>
<dbReference type="InterPro" id="IPR009506">
    <property type="entry name" value="YjiS-like"/>
</dbReference>
<reference evidence="2 3" key="1">
    <citation type="submission" date="2021-01" db="EMBL/GenBank/DDBJ databases">
        <title>Belnapia mucosa sp. nov. and Belnapia arida sp. nov., isolated from the Tabernas Desert (Almeria, Spain).</title>
        <authorList>
            <person name="Molina-Menor E."/>
            <person name="Vidal-Verdu A."/>
            <person name="Calonge A."/>
            <person name="Satari L."/>
            <person name="Pereto Magraner J."/>
            <person name="Porcar Miralles M."/>
        </authorList>
    </citation>
    <scope>NUCLEOTIDE SEQUENCE [LARGE SCALE GENOMIC DNA]</scope>
    <source>
        <strain evidence="2 3">T6</strain>
    </source>
</reference>
<sequence>MHVSRIPMPVAASLALTGTTPPAARSIWPAWLSKVLTQAAERRQLLMMEERDLRDIGLTPSEARILAQKPLWRP</sequence>
<dbReference type="EMBL" id="JAEUXJ010000040">
    <property type="protein sequence ID" value="MBL6459446.1"/>
    <property type="molecule type" value="Genomic_DNA"/>
</dbReference>
<evidence type="ECO:0000259" key="1">
    <source>
        <dbReference type="Pfam" id="PF06568"/>
    </source>
</evidence>
<feature type="domain" description="YjiS-like" evidence="1">
    <location>
        <begin position="41"/>
        <end position="64"/>
    </location>
</feature>
<dbReference type="Proteomes" id="UP000606490">
    <property type="component" value="Unassembled WGS sequence"/>
</dbReference>
<proteinExistence type="predicted"/>